<dbReference type="AlphaFoldDB" id="A0A2T9YF58"/>
<keyword evidence="2" id="KW-1185">Reference proteome</keyword>
<proteinExistence type="predicted"/>
<gene>
    <name evidence="1" type="ORF">BB561_004657</name>
</gene>
<organism evidence="1 2">
    <name type="scientific">Smittium simulii</name>
    <dbReference type="NCBI Taxonomy" id="133385"/>
    <lineage>
        <taxon>Eukaryota</taxon>
        <taxon>Fungi</taxon>
        <taxon>Fungi incertae sedis</taxon>
        <taxon>Zoopagomycota</taxon>
        <taxon>Kickxellomycotina</taxon>
        <taxon>Harpellomycetes</taxon>
        <taxon>Harpellales</taxon>
        <taxon>Legeriomycetaceae</taxon>
        <taxon>Smittium</taxon>
    </lineage>
</organism>
<accession>A0A2T9YF58</accession>
<evidence type="ECO:0000313" key="1">
    <source>
        <dbReference type="EMBL" id="PVU90914.1"/>
    </source>
</evidence>
<dbReference type="STRING" id="133385.A0A2T9YF58"/>
<dbReference type="EMBL" id="MBFR01000230">
    <property type="protein sequence ID" value="PVU90914.1"/>
    <property type="molecule type" value="Genomic_DNA"/>
</dbReference>
<name>A0A2T9YF58_9FUNG</name>
<comment type="caution">
    <text evidence="1">The sequence shown here is derived from an EMBL/GenBank/DDBJ whole genome shotgun (WGS) entry which is preliminary data.</text>
</comment>
<dbReference type="Proteomes" id="UP000245383">
    <property type="component" value="Unassembled WGS sequence"/>
</dbReference>
<sequence length="444" mass="49735">MACYSILKRNDMPTKFKVIVIKAMIQAVATYGGELFGMSTTRCKPMQQVVDAATRILAKCVKSAAIVRLRQKLSLTDLNIKTAVARTSAFGKWSGLRTWISDLIKCPYKNQSDTEAGTSCNWMELELVYPELKTHIHYVFKIRNGTYWTARRYAKSGLIEKRFMYSMESATIRHTKQLYTNIQTSTSAYTQIIARFNSIILVGKLLGEELKLSSTEIRKNPNVLCVKTTPATAKFFSAIALPRYLMLNTIRLALIPPNQCPLGTETLHKNCCQIWLAQAEPAKTVTNPSNTNTLKVNKFVLSVESSRYINIDFRGPKEADFETASKHIQNKLALAACKILAAIVAAILPKKATIQVKVKPIYFVPGYNVLNNYSKIASKSNTVVPDPKSENSPLLNSRQCQLMAHRISGTSRRKVLEIMSWILFFSENKVSNAELDIVLCNSGV</sequence>
<protein>
    <submittedName>
        <fullName evidence="1">Uncharacterized protein</fullName>
    </submittedName>
</protein>
<reference evidence="1 2" key="1">
    <citation type="journal article" date="2018" name="MBio">
        <title>Comparative Genomics Reveals the Core Gene Toolbox for the Fungus-Insect Symbiosis.</title>
        <authorList>
            <person name="Wang Y."/>
            <person name="Stata M."/>
            <person name="Wang W."/>
            <person name="Stajich J.E."/>
            <person name="White M.M."/>
            <person name="Moncalvo J.M."/>
        </authorList>
    </citation>
    <scope>NUCLEOTIDE SEQUENCE [LARGE SCALE GENOMIC DNA]</scope>
    <source>
        <strain evidence="1 2">SWE-8-4</strain>
    </source>
</reference>
<evidence type="ECO:0000313" key="2">
    <source>
        <dbReference type="Proteomes" id="UP000245383"/>
    </source>
</evidence>